<feature type="non-terminal residue" evidence="2">
    <location>
        <position position="78"/>
    </location>
</feature>
<feature type="compositionally biased region" description="Low complexity" evidence="1">
    <location>
        <begin position="36"/>
        <end position="46"/>
    </location>
</feature>
<accession>A0A9K3D9B3</accession>
<feature type="non-terminal residue" evidence="2">
    <location>
        <position position="1"/>
    </location>
</feature>
<name>A0A9K3D9B3_9EUKA</name>
<organism evidence="2 3">
    <name type="scientific">Kipferlia bialata</name>
    <dbReference type="NCBI Taxonomy" id="797122"/>
    <lineage>
        <taxon>Eukaryota</taxon>
        <taxon>Metamonada</taxon>
        <taxon>Carpediemonas-like organisms</taxon>
        <taxon>Kipferlia</taxon>
    </lineage>
</organism>
<evidence type="ECO:0000313" key="2">
    <source>
        <dbReference type="EMBL" id="GIQ91291.1"/>
    </source>
</evidence>
<sequence>SSKGSDSGYAGHHGSHRGHDADRKGSVNHVSLDQVSESSEGYASSSRPGQIKGRKLKTHYKPYNMGDYRALSNMTKQQ</sequence>
<evidence type="ECO:0000256" key="1">
    <source>
        <dbReference type="SAM" id="MobiDB-lite"/>
    </source>
</evidence>
<gene>
    <name evidence="2" type="ORF">KIPB_014473</name>
</gene>
<dbReference type="Proteomes" id="UP000265618">
    <property type="component" value="Unassembled WGS sequence"/>
</dbReference>
<reference evidence="2 3" key="1">
    <citation type="journal article" date="2018" name="PLoS ONE">
        <title>The draft genome of Kipferlia bialata reveals reductive genome evolution in fornicate parasites.</title>
        <authorList>
            <person name="Tanifuji G."/>
            <person name="Takabayashi S."/>
            <person name="Kume K."/>
            <person name="Takagi M."/>
            <person name="Nakayama T."/>
            <person name="Kamikawa R."/>
            <person name="Inagaki Y."/>
            <person name="Hashimoto T."/>
        </authorList>
    </citation>
    <scope>NUCLEOTIDE SEQUENCE [LARGE SCALE GENOMIC DNA]</scope>
    <source>
        <strain evidence="2">NY0173</strain>
    </source>
</reference>
<protein>
    <submittedName>
        <fullName evidence="2">Uncharacterized protein</fullName>
    </submittedName>
</protein>
<comment type="caution">
    <text evidence="2">The sequence shown here is derived from an EMBL/GenBank/DDBJ whole genome shotgun (WGS) entry which is preliminary data.</text>
</comment>
<dbReference type="EMBL" id="BDIP01007457">
    <property type="protein sequence ID" value="GIQ91291.1"/>
    <property type="molecule type" value="Genomic_DNA"/>
</dbReference>
<keyword evidence="3" id="KW-1185">Reference proteome</keyword>
<dbReference type="AlphaFoldDB" id="A0A9K3D9B3"/>
<feature type="region of interest" description="Disordered" evidence="1">
    <location>
        <begin position="1"/>
        <end position="78"/>
    </location>
</feature>
<proteinExistence type="predicted"/>
<evidence type="ECO:0000313" key="3">
    <source>
        <dbReference type="Proteomes" id="UP000265618"/>
    </source>
</evidence>